<name>A0ACC7N9L8_9BURK</name>
<sequence length="748" mass="80336">MHPTDSVDGLSQRRQLAICVVIVILAPLLVKAPLLFNLLISDPVALYSGIATNLLPGPMGGFPPYPTIDPNIAFTSHALGYRAAMEVLAGHLPWWNHLEGVGAPLAGEMQAAALSPLNMLLALPDGQLYMHLSLQIIAGLSTWALLRKLGCAPYAALAGALAYEFNGTFAWLANAIVNPVPFLPMVLYGIESLHERLTAGRRGNVAWIIIGIAAALYAGFPEVAYLNGLLIAVWTLVRTASLPRAVKLRFLVHVGVGGLVGLAIAAPVVLAFFDYLPLASAGVHEGDGYATVYMQRATVLGTWMPYAFGGIFQLPGTEGFWGAIGGYAGCALSVLAFYGMFGKRLRSLRIALAVWVVVTLGMTYGVPGIHSLVRVIPGLKFAAFFRYFPPSWELALCVLSALALTDLNSQVRSTRLKLAVVATTLACVLSLVPMVHHGIVPVGTIARGGAVFGLAILFALAIIAWRAEEIRSPSAALATVLIIESVVYFLVPTLSHPLHSTVHLAGVQYLQDHLGLNRFATFGPVAPNYGSYFGIASINYNDLPAPKDWGSYINAHLDSNQAPIPGSTRIDPKGPSAADSLIANLDAYQRIGVRYALVTSNIDSPDYAGLRRYLASTPKPALKEVFHDEVMRIFELPSPAPYFSAPGCTLTPQDRDAVQAQCDAPSKLLRLELFMPGWRATVNGSDTPIARSGEIFQQIELPAGHSEIRFAFLPMHMKWAYLAFALGCLVFVIDALFGLRDRKARAAA</sequence>
<comment type="caution">
    <text evidence="1">The sequence shown here is derived from an EMBL/GenBank/DDBJ whole genome shotgun (WGS) entry which is preliminary data.</text>
</comment>
<proteinExistence type="predicted"/>
<evidence type="ECO:0000313" key="2">
    <source>
        <dbReference type="Proteomes" id="UP001629235"/>
    </source>
</evidence>
<keyword evidence="2" id="KW-1185">Reference proteome</keyword>
<organism evidence="1 2">
    <name type="scientific">Paraburkholderia rhynchosiae</name>
    <dbReference type="NCBI Taxonomy" id="487049"/>
    <lineage>
        <taxon>Bacteria</taxon>
        <taxon>Pseudomonadati</taxon>
        <taxon>Pseudomonadota</taxon>
        <taxon>Betaproteobacteria</taxon>
        <taxon>Burkholderiales</taxon>
        <taxon>Burkholderiaceae</taxon>
        <taxon>Paraburkholderia</taxon>
    </lineage>
</organism>
<accession>A0ACC7N9L8</accession>
<evidence type="ECO:0000313" key="1">
    <source>
        <dbReference type="EMBL" id="MFM0104122.1"/>
    </source>
</evidence>
<protein>
    <submittedName>
        <fullName evidence="1">Uncharacterized protein</fullName>
    </submittedName>
</protein>
<gene>
    <name evidence="1" type="ORF">PQR01_11700</name>
</gene>
<dbReference type="Proteomes" id="UP001629235">
    <property type="component" value="Unassembled WGS sequence"/>
</dbReference>
<reference evidence="1 2" key="1">
    <citation type="journal article" date="2024" name="Chem. Sci.">
        <title>Discovery of megapolipeptins by genome mining of a Burkholderiales bacteria collection.</title>
        <authorList>
            <person name="Paulo B.S."/>
            <person name="Recchia M.J.J."/>
            <person name="Lee S."/>
            <person name="Fergusson C.H."/>
            <person name="Romanowski S.B."/>
            <person name="Hernandez A."/>
            <person name="Krull N."/>
            <person name="Liu D.Y."/>
            <person name="Cavanagh H."/>
            <person name="Bos A."/>
            <person name="Gray C.A."/>
            <person name="Murphy B.T."/>
            <person name="Linington R.G."/>
            <person name="Eustaquio A.S."/>
        </authorList>
    </citation>
    <scope>NUCLEOTIDE SEQUENCE [LARGE SCALE GENOMIC DNA]</scope>
    <source>
        <strain evidence="1 2">RL18-126-BIB-B</strain>
    </source>
</reference>
<dbReference type="EMBL" id="JAQQDW010000018">
    <property type="protein sequence ID" value="MFM0104122.1"/>
    <property type="molecule type" value="Genomic_DNA"/>
</dbReference>